<evidence type="ECO:0000313" key="2">
    <source>
        <dbReference type="EMBL" id="SOY31209.1"/>
    </source>
</evidence>
<gene>
    <name evidence="2" type="ORF">AMURIS_03945</name>
</gene>
<organism evidence="2 3">
    <name type="scientific">Acetatifactor muris</name>
    <dbReference type="NCBI Taxonomy" id="879566"/>
    <lineage>
        <taxon>Bacteria</taxon>
        <taxon>Bacillati</taxon>
        <taxon>Bacillota</taxon>
        <taxon>Clostridia</taxon>
        <taxon>Lachnospirales</taxon>
        <taxon>Lachnospiraceae</taxon>
        <taxon>Acetatifactor</taxon>
    </lineage>
</organism>
<sequence length="319" mass="35912">MSINGIGAGYPAWRDMGKAQRNGSGTGFAGRMADADAAGSSSPIRNSMRAAGQTSVLDAYRASAASGVRNVKPAYETYESENYRIVPDNEAGCFDIYNKQGERIDAFDYSDIKVRQDSQTGKQFLISEHGTMSYDAMVLDGELKDALQDVMGVETLETEELSGFILKTHSGTGIQYLVWDGEEGRWGKVLLQSEADRERYETLAETYFNKYPNLIHDKNAAYIWADLEIKGLAPHTKDGIVSMGFNGMSYNDNTDYKNNWSVLFSENTYKAVFVWLQNNRGSIEEMQKFATWQDVFNNIGSWYDRIWSDEEEKQGYLNN</sequence>
<evidence type="ECO:0000313" key="3">
    <source>
        <dbReference type="Proteomes" id="UP000236311"/>
    </source>
</evidence>
<dbReference type="OrthoDB" id="2026890at2"/>
<protein>
    <submittedName>
        <fullName evidence="2">Uncharacterized protein</fullName>
    </submittedName>
</protein>
<keyword evidence="3" id="KW-1185">Reference proteome</keyword>
<dbReference type="AlphaFoldDB" id="A0A2K4ZL53"/>
<name>A0A2K4ZL53_9FIRM</name>
<proteinExistence type="predicted"/>
<feature type="region of interest" description="Disordered" evidence="1">
    <location>
        <begin position="21"/>
        <end position="46"/>
    </location>
</feature>
<dbReference type="Proteomes" id="UP000236311">
    <property type="component" value="Unassembled WGS sequence"/>
</dbReference>
<evidence type="ECO:0000256" key="1">
    <source>
        <dbReference type="SAM" id="MobiDB-lite"/>
    </source>
</evidence>
<accession>A0A2K4ZL53</accession>
<reference evidence="2 3" key="1">
    <citation type="submission" date="2018-01" db="EMBL/GenBank/DDBJ databases">
        <authorList>
            <person name="Gaut B.S."/>
            <person name="Morton B.R."/>
            <person name="Clegg M.T."/>
            <person name="Duvall M.R."/>
        </authorList>
    </citation>
    <scope>NUCLEOTIDE SEQUENCE [LARGE SCALE GENOMIC DNA]</scope>
    <source>
        <strain evidence="2">GP69</strain>
    </source>
</reference>
<dbReference type="EMBL" id="OFSM01000023">
    <property type="protein sequence ID" value="SOY31209.1"/>
    <property type="molecule type" value="Genomic_DNA"/>
</dbReference>
<dbReference type="RefSeq" id="WP_103241214.1">
    <property type="nucleotide sequence ID" value="NZ_JANJZD010000021.1"/>
</dbReference>